<proteinExistence type="predicted"/>
<gene>
    <name evidence="3" type="ORF">ADN00_04885</name>
</gene>
<evidence type="ECO:0000256" key="2">
    <source>
        <dbReference type="SAM" id="Phobius"/>
    </source>
</evidence>
<reference evidence="3 4" key="1">
    <citation type="submission" date="2015-07" db="EMBL/GenBank/DDBJ databases">
        <title>Genome sequence of Ornatilinea apprima DSM 23815.</title>
        <authorList>
            <person name="Hemp J."/>
            <person name="Ward L.M."/>
            <person name="Pace L.A."/>
            <person name="Fischer W.W."/>
        </authorList>
    </citation>
    <scope>NUCLEOTIDE SEQUENCE [LARGE SCALE GENOMIC DNA]</scope>
    <source>
        <strain evidence="3 4">P3M-1</strain>
    </source>
</reference>
<dbReference type="Proteomes" id="UP000050417">
    <property type="component" value="Unassembled WGS sequence"/>
</dbReference>
<keyword evidence="4" id="KW-1185">Reference proteome</keyword>
<keyword evidence="2" id="KW-0812">Transmembrane</keyword>
<dbReference type="EMBL" id="LGCL01000015">
    <property type="protein sequence ID" value="KPL79183.1"/>
    <property type="molecule type" value="Genomic_DNA"/>
</dbReference>
<accession>A0A0P6XQV2</accession>
<dbReference type="STRING" id="1134406.ADN00_04885"/>
<keyword evidence="2" id="KW-0472">Membrane</keyword>
<name>A0A0P6XQV2_9CHLR</name>
<dbReference type="RefSeq" id="WP_075061831.1">
    <property type="nucleotide sequence ID" value="NZ_LGCL01000015.1"/>
</dbReference>
<feature type="transmembrane region" description="Helical" evidence="2">
    <location>
        <begin position="85"/>
        <end position="105"/>
    </location>
</feature>
<evidence type="ECO:0000313" key="4">
    <source>
        <dbReference type="Proteomes" id="UP000050417"/>
    </source>
</evidence>
<evidence type="ECO:0000313" key="3">
    <source>
        <dbReference type="EMBL" id="KPL79183.1"/>
    </source>
</evidence>
<organism evidence="3 4">
    <name type="scientific">Ornatilinea apprima</name>
    <dbReference type="NCBI Taxonomy" id="1134406"/>
    <lineage>
        <taxon>Bacteria</taxon>
        <taxon>Bacillati</taxon>
        <taxon>Chloroflexota</taxon>
        <taxon>Anaerolineae</taxon>
        <taxon>Anaerolineales</taxon>
        <taxon>Anaerolineaceae</taxon>
        <taxon>Ornatilinea</taxon>
    </lineage>
</organism>
<keyword evidence="2" id="KW-1133">Transmembrane helix</keyword>
<sequence>MPNPRKPSQTRSSHRPAGVTRQALAILGLLILLTALAWTSPFQTQPTPAPANTTALAATPDGTLTPSVTPLPEEWLQSYRNTNEVVLVGVLLVLIVVIGTFGAIWRANRKRPAH</sequence>
<protein>
    <submittedName>
        <fullName evidence="3">Uncharacterized protein</fullName>
    </submittedName>
</protein>
<feature type="compositionally biased region" description="Low complexity" evidence="1">
    <location>
        <begin position="44"/>
        <end position="60"/>
    </location>
</feature>
<evidence type="ECO:0000256" key="1">
    <source>
        <dbReference type="SAM" id="MobiDB-lite"/>
    </source>
</evidence>
<feature type="region of interest" description="Disordered" evidence="1">
    <location>
        <begin position="44"/>
        <end position="65"/>
    </location>
</feature>
<comment type="caution">
    <text evidence="3">The sequence shown here is derived from an EMBL/GenBank/DDBJ whole genome shotgun (WGS) entry which is preliminary data.</text>
</comment>
<dbReference type="AlphaFoldDB" id="A0A0P6XQV2"/>